<keyword evidence="2" id="KW-1185">Reference proteome</keyword>
<organism evidence="1 2">
    <name type="scientific">Prorocentrum cordatum</name>
    <dbReference type="NCBI Taxonomy" id="2364126"/>
    <lineage>
        <taxon>Eukaryota</taxon>
        <taxon>Sar</taxon>
        <taxon>Alveolata</taxon>
        <taxon>Dinophyceae</taxon>
        <taxon>Prorocentrales</taxon>
        <taxon>Prorocentraceae</taxon>
        <taxon>Prorocentrum</taxon>
    </lineage>
</organism>
<evidence type="ECO:0000313" key="1">
    <source>
        <dbReference type="EMBL" id="CAK0898113.1"/>
    </source>
</evidence>
<reference evidence="1" key="1">
    <citation type="submission" date="2023-10" db="EMBL/GenBank/DDBJ databases">
        <authorList>
            <person name="Chen Y."/>
            <person name="Shah S."/>
            <person name="Dougan E. K."/>
            <person name="Thang M."/>
            <person name="Chan C."/>
        </authorList>
    </citation>
    <scope>NUCLEOTIDE SEQUENCE [LARGE SCALE GENOMIC DNA]</scope>
</reference>
<name>A0ABN9XEQ3_9DINO</name>
<dbReference type="EMBL" id="CAUYUJ010020430">
    <property type="protein sequence ID" value="CAK0898113.1"/>
    <property type="molecule type" value="Genomic_DNA"/>
</dbReference>
<gene>
    <name evidence="1" type="ORF">PCOR1329_LOCUS76085</name>
</gene>
<feature type="non-terminal residue" evidence="1">
    <location>
        <position position="1"/>
    </location>
</feature>
<comment type="caution">
    <text evidence="1">The sequence shown here is derived from an EMBL/GenBank/DDBJ whole genome shotgun (WGS) entry which is preliminary data.</text>
</comment>
<accession>A0ABN9XEQ3</accession>
<proteinExistence type="predicted"/>
<protein>
    <submittedName>
        <fullName evidence="1">Uncharacterized protein</fullName>
    </submittedName>
</protein>
<sequence length="100" mass="10744">VNCLANGVSIAGFLIACETGVLLPFHECDMPVIQELPHVDADSAKFADWVRSVSLAPNALWVDAPVYAPLSTTRLDPDECMAKCTRAVEKSETITAEAPE</sequence>
<feature type="non-terminal residue" evidence="1">
    <location>
        <position position="100"/>
    </location>
</feature>
<dbReference type="Proteomes" id="UP001189429">
    <property type="component" value="Unassembled WGS sequence"/>
</dbReference>
<evidence type="ECO:0000313" key="2">
    <source>
        <dbReference type="Proteomes" id="UP001189429"/>
    </source>
</evidence>